<name>A0ABQ2NAE3_9ACTN</name>
<sequence>MMRRILRFLAALVSSLLLAAVVAPPATALPDWRTTGTTWTNPLARHPLVIDLRYARHSNFDRVVIDIEGRIPGWTTRYVSTHHYDGSGATVPIRAGMDLVLFPAYAHFANGTSCYTGPKLVRPGFPALKAIAFTGDFEGYVSFAFGLDGHNPYRIFRLTDPQRIVLDFRHAG</sequence>
<organism evidence="3 4">
    <name type="scientific">Nocardioides phosphati</name>
    <dbReference type="NCBI Taxonomy" id="1867775"/>
    <lineage>
        <taxon>Bacteria</taxon>
        <taxon>Bacillati</taxon>
        <taxon>Actinomycetota</taxon>
        <taxon>Actinomycetes</taxon>
        <taxon>Propionibacteriales</taxon>
        <taxon>Nocardioidaceae</taxon>
        <taxon>Nocardioides</taxon>
    </lineage>
</organism>
<keyword evidence="1" id="KW-0732">Signal</keyword>
<evidence type="ECO:0000256" key="1">
    <source>
        <dbReference type="SAM" id="SignalP"/>
    </source>
</evidence>
<feature type="signal peptide" evidence="1">
    <location>
        <begin position="1"/>
        <end position="19"/>
    </location>
</feature>
<dbReference type="InterPro" id="IPR056303">
    <property type="entry name" value="AMIN-like"/>
</dbReference>
<evidence type="ECO:0000313" key="4">
    <source>
        <dbReference type="Proteomes" id="UP000655410"/>
    </source>
</evidence>
<reference evidence="4" key="1">
    <citation type="journal article" date="2019" name="Int. J. Syst. Evol. Microbiol.">
        <title>The Global Catalogue of Microorganisms (GCM) 10K type strain sequencing project: providing services to taxonomists for standard genome sequencing and annotation.</title>
        <authorList>
            <consortium name="The Broad Institute Genomics Platform"/>
            <consortium name="The Broad Institute Genome Sequencing Center for Infectious Disease"/>
            <person name="Wu L."/>
            <person name="Ma J."/>
        </authorList>
    </citation>
    <scope>NUCLEOTIDE SEQUENCE [LARGE SCALE GENOMIC DNA]</scope>
    <source>
        <strain evidence="4">CGMCC 4.7371</strain>
    </source>
</reference>
<keyword evidence="4" id="KW-1185">Reference proteome</keyword>
<accession>A0ABQ2NAE3</accession>
<comment type="caution">
    <text evidence="3">The sequence shown here is derived from an EMBL/GenBank/DDBJ whole genome shotgun (WGS) entry which is preliminary data.</text>
</comment>
<feature type="chain" id="PRO_5047203325" description="AMIN-like domain-containing protein" evidence="1">
    <location>
        <begin position="20"/>
        <end position="172"/>
    </location>
</feature>
<dbReference type="Proteomes" id="UP000655410">
    <property type="component" value="Unassembled WGS sequence"/>
</dbReference>
<dbReference type="RefSeq" id="WP_188783888.1">
    <property type="nucleotide sequence ID" value="NZ_BMNI01000004.1"/>
</dbReference>
<evidence type="ECO:0000259" key="2">
    <source>
        <dbReference type="Pfam" id="PF24837"/>
    </source>
</evidence>
<evidence type="ECO:0000313" key="3">
    <source>
        <dbReference type="EMBL" id="GGO89827.1"/>
    </source>
</evidence>
<gene>
    <name evidence="3" type="ORF">GCM10011584_20200</name>
</gene>
<proteinExistence type="predicted"/>
<dbReference type="EMBL" id="BMNI01000004">
    <property type="protein sequence ID" value="GGO89827.1"/>
    <property type="molecule type" value="Genomic_DNA"/>
</dbReference>
<feature type="domain" description="AMIN-like" evidence="2">
    <location>
        <begin position="49"/>
        <end position="170"/>
    </location>
</feature>
<dbReference type="Pfam" id="PF24837">
    <property type="entry name" value="AMIN-like"/>
    <property type="match status" value="1"/>
</dbReference>
<protein>
    <recommendedName>
        <fullName evidence="2">AMIN-like domain-containing protein</fullName>
    </recommendedName>
</protein>